<evidence type="ECO:0000313" key="2">
    <source>
        <dbReference type="Proteomes" id="UP001345963"/>
    </source>
</evidence>
<proteinExistence type="predicted"/>
<dbReference type="Proteomes" id="UP001345963">
    <property type="component" value="Unassembled WGS sequence"/>
</dbReference>
<accession>A0ABU7AFC8</accession>
<dbReference type="EMBL" id="JAHUTI010011555">
    <property type="protein sequence ID" value="MED6236245.1"/>
    <property type="molecule type" value="Genomic_DNA"/>
</dbReference>
<reference evidence="1 2" key="1">
    <citation type="submission" date="2021-07" db="EMBL/GenBank/DDBJ databases">
        <authorList>
            <person name="Palmer J.M."/>
        </authorList>
    </citation>
    <scope>NUCLEOTIDE SEQUENCE [LARGE SCALE GENOMIC DNA]</scope>
    <source>
        <strain evidence="1 2">AT_MEX2019</strain>
        <tissue evidence="1">Muscle</tissue>
    </source>
</reference>
<comment type="caution">
    <text evidence="1">The sequence shown here is derived from an EMBL/GenBank/DDBJ whole genome shotgun (WGS) entry which is preliminary data.</text>
</comment>
<evidence type="ECO:0000313" key="1">
    <source>
        <dbReference type="EMBL" id="MED6236245.1"/>
    </source>
</evidence>
<protein>
    <submittedName>
        <fullName evidence="1">Uncharacterized protein</fullName>
    </submittedName>
</protein>
<name>A0ABU7AFC8_9TELE</name>
<gene>
    <name evidence="1" type="ORF">ATANTOWER_006385</name>
</gene>
<organism evidence="1 2">
    <name type="scientific">Ataeniobius toweri</name>
    <dbReference type="NCBI Taxonomy" id="208326"/>
    <lineage>
        <taxon>Eukaryota</taxon>
        <taxon>Metazoa</taxon>
        <taxon>Chordata</taxon>
        <taxon>Craniata</taxon>
        <taxon>Vertebrata</taxon>
        <taxon>Euteleostomi</taxon>
        <taxon>Actinopterygii</taxon>
        <taxon>Neopterygii</taxon>
        <taxon>Teleostei</taxon>
        <taxon>Neoteleostei</taxon>
        <taxon>Acanthomorphata</taxon>
        <taxon>Ovalentaria</taxon>
        <taxon>Atherinomorphae</taxon>
        <taxon>Cyprinodontiformes</taxon>
        <taxon>Goodeidae</taxon>
        <taxon>Ataeniobius</taxon>
    </lineage>
</organism>
<sequence>MLFSSSTLPDSNQAHLLHLCVSALQLISFMPLTCFPAVICSSLACRRCQIFDSPVLLPHPWICLPEPASLASYSVSAPRPPSFGSSSCRQSDCCKCACRIISPDRLLLNHLLAQ</sequence>
<keyword evidence="2" id="KW-1185">Reference proteome</keyword>